<sequence length="587" mass="64084">MGEQTREEPFSSPPGPQLHPIEERDSSPNSSASTETLNASPKKQIDEQPPTPGPSEQQLALEKQHQQTSQYGPPSTPLTEQPPPLSSRPSVARQPTESGSVYYGHQPPSLASKTWSQQQVNQWPTHSLAGNNMDPVQPQESQQGNVYVEPEYRQRNPKYGRENEKPIWGLAKPLPRVVRPGMRRDEKSQTAAQQPEPPGESAPAPEMSATPGMSPPQSGAPQVQGQTYSSTAQQGLAKQHAIYAPQADGLLRPMESEASQGNIPQNSNQWMEDHQMEEQPQEEFLNLWVKIRHQMREPFAEFLATTVAVLIGLCGTLAVSTGGTSAGNRLSENWSWGLGFMIGIYLAGGISGAHLNPGISITLWIFRGFPGRRCCYYIIAQVLGAITAAGLTYCLYRDSILILAPNASPGASGLGLYTEPLSHVSSATAFFTEYVADAVLLCVIFAMGDDSNAPPGAGMHSFVIGLVIYVLCICLGFNTGGCLNPVRDFGPRLVALMAGYGGHTFTDHQGWWFWGCWVATISGCLTGGALYDTFIFIGGESPINYAPRRRRRARLKKETKWRKRLGIGQDKLPELEDGIKNLEDKES</sequence>
<proteinExistence type="inferred from homology"/>
<feature type="region of interest" description="Disordered" evidence="7">
    <location>
        <begin position="1"/>
        <end position="237"/>
    </location>
</feature>
<feature type="transmembrane region" description="Helical" evidence="8">
    <location>
        <begin position="511"/>
        <end position="531"/>
    </location>
</feature>
<dbReference type="Proteomes" id="UP001147746">
    <property type="component" value="Unassembled WGS sequence"/>
</dbReference>
<dbReference type="SUPFAM" id="SSF81338">
    <property type="entry name" value="Aquaporin-like"/>
    <property type="match status" value="1"/>
</dbReference>
<dbReference type="GO" id="GO:0015254">
    <property type="term" value="F:glycerol channel activity"/>
    <property type="evidence" value="ECO:0007669"/>
    <property type="project" value="TreeGrafter"/>
</dbReference>
<feature type="transmembrane region" description="Helical" evidence="8">
    <location>
        <begin position="429"/>
        <end position="447"/>
    </location>
</feature>
<dbReference type="OrthoDB" id="3222at2759"/>
<gene>
    <name evidence="9" type="ORF">N7476_002537</name>
</gene>
<comment type="similarity">
    <text evidence="2">Belongs to the MIP/aquaporin (TC 1.A.8) family.</text>
</comment>
<evidence type="ECO:0000256" key="3">
    <source>
        <dbReference type="ARBA" id="ARBA00022448"/>
    </source>
</evidence>
<feature type="transmembrane region" description="Helical" evidence="8">
    <location>
        <begin position="459"/>
        <end position="477"/>
    </location>
</feature>
<feature type="transmembrane region" description="Helical" evidence="8">
    <location>
        <begin position="374"/>
        <end position="393"/>
    </location>
</feature>
<dbReference type="InterPro" id="IPR000425">
    <property type="entry name" value="MIP"/>
</dbReference>
<evidence type="ECO:0000256" key="6">
    <source>
        <dbReference type="ARBA" id="ARBA00023136"/>
    </source>
</evidence>
<feature type="compositionally biased region" description="Polar residues" evidence="7">
    <location>
        <begin position="109"/>
        <end position="130"/>
    </location>
</feature>
<dbReference type="GO" id="GO:0005886">
    <property type="term" value="C:plasma membrane"/>
    <property type="evidence" value="ECO:0007669"/>
    <property type="project" value="TreeGrafter"/>
</dbReference>
<dbReference type="Gene3D" id="1.20.1080.10">
    <property type="entry name" value="Glycerol uptake facilitator protein"/>
    <property type="match status" value="1"/>
</dbReference>
<dbReference type="InterPro" id="IPR023271">
    <property type="entry name" value="Aquaporin-like"/>
</dbReference>
<evidence type="ECO:0000256" key="1">
    <source>
        <dbReference type="ARBA" id="ARBA00004141"/>
    </source>
</evidence>
<protein>
    <submittedName>
        <fullName evidence="9">Glycerol uptake facilitator protein</fullName>
    </submittedName>
</protein>
<evidence type="ECO:0000256" key="7">
    <source>
        <dbReference type="SAM" id="MobiDB-lite"/>
    </source>
</evidence>
<feature type="transmembrane region" description="Helical" evidence="8">
    <location>
        <begin position="334"/>
        <end position="353"/>
    </location>
</feature>
<feature type="compositionally biased region" description="Pro residues" evidence="7">
    <location>
        <begin position="74"/>
        <end position="86"/>
    </location>
</feature>
<feature type="transmembrane region" description="Helical" evidence="8">
    <location>
        <begin position="299"/>
        <end position="322"/>
    </location>
</feature>
<keyword evidence="3" id="KW-0813">Transport</keyword>
<feature type="compositionally biased region" description="Polar residues" evidence="7">
    <location>
        <begin position="27"/>
        <end position="41"/>
    </location>
</feature>
<dbReference type="PANTHER" id="PTHR43829">
    <property type="entry name" value="AQUAPORIN OR AQUAGLYCEROPORIN RELATED"/>
    <property type="match status" value="1"/>
</dbReference>
<feature type="compositionally biased region" description="Basic and acidic residues" evidence="7">
    <location>
        <begin position="150"/>
        <end position="165"/>
    </location>
</feature>
<dbReference type="PRINTS" id="PR00783">
    <property type="entry name" value="MINTRINSICP"/>
</dbReference>
<evidence type="ECO:0000313" key="10">
    <source>
        <dbReference type="Proteomes" id="UP001147746"/>
    </source>
</evidence>
<evidence type="ECO:0000256" key="5">
    <source>
        <dbReference type="ARBA" id="ARBA00022989"/>
    </source>
</evidence>
<dbReference type="AlphaFoldDB" id="A0A9W9Q639"/>
<name>A0A9W9Q639_9EURO</name>
<dbReference type="Pfam" id="PF00230">
    <property type="entry name" value="MIP"/>
    <property type="match status" value="1"/>
</dbReference>
<dbReference type="CDD" id="cd00333">
    <property type="entry name" value="MIP"/>
    <property type="match status" value="1"/>
</dbReference>
<evidence type="ECO:0000256" key="2">
    <source>
        <dbReference type="ARBA" id="ARBA00006175"/>
    </source>
</evidence>
<accession>A0A9W9Q639</accession>
<dbReference type="PANTHER" id="PTHR43829:SF24">
    <property type="entry name" value="MIP AQUAPORIN (EUROFUNG)"/>
    <property type="match status" value="1"/>
</dbReference>
<evidence type="ECO:0000313" key="9">
    <source>
        <dbReference type="EMBL" id="KAJ5323937.1"/>
    </source>
</evidence>
<keyword evidence="10" id="KW-1185">Reference proteome</keyword>
<dbReference type="EMBL" id="JAPZBO010000002">
    <property type="protein sequence ID" value="KAJ5323937.1"/>
    <property type="molecule type" value="Genomic_DNA"/>
</dbReference>
<feature type="compositionally biased region" description="Polar residues" evidence="7">
    <location>
        <begin position="215"/>
        <end position="236"/>
    </location>
</feature>
<evidence type="ECO:0000256" key="4">
    <source>
        <dbReference type="ARBA" id="ARBA00022692"/>
    </source>
</evidence>
<evidence type="ECO:0000256" key="8">
    <source>
        <dbReference type="SAM" id="Phobius"/>
    </source>
</evidence>
<reference evidence="9" key="2">
    <citation type="journal article" date="2023" name="IMA Fungus">
        <title>Comparative genomic study of the Penicillium genus elucidates a diverse pangenome and 15 lateral gene transfer events.</title>
        <authorList>
            <person name="Petersen C."/>
            <person name="Sorensen T."/>
            <person name="Nielsen M.R."/>
            <person name="Sondergaard T.E."/>
            <person name="Sorensen J.L."/>
            <person name="Fitzpatrick D.A."/>
            <person name="Frisvad J.C."/>
            <person name="Nielsen K.L."/>
        </authorList>
    </citation>
    <scope>NUCLEOTIDE SEQUENCE</scope>
    <source>
        <strain evidence="9">IBT 21472</strain>
    </source>
</reference>
<comment type="subcellular location">
    <subcellularLocation>
        <location evidence="1">Membrane</location>
        <topology evidence="1">Multi-pass membrane protein</topology>
    </subcellularLocation>
</comment>
<keyword evidence="6 8" id="KW-0472">Membrane</keyword>
<organism evidence="9 10">
    <name type="scientific">Penicillium atrosanguineum</name>
    <dbReference type="NCBI Taxonomy" id="1132637"/>
    <lineage>
        <taxon>Eukaryota</taxon>
        <taxon>Fungi</taxon>
        <taxon>Dikarya</taxon>
        <taxon>Ascomycota</taxon>
        <taxon>Pezizomycotina</taxon>
        <taxon>Eurotiomycetes</taxon>
        <taxon>Eurotiomycetidae</taxon>
        <taxon>Eurotiales</taxon>
        <taxon>Aspergillaceae</taxon>
        <taxon>Penicillium</taxon>
    </lineage>
</organism>
<comment type="caution">
    <text evidence="9">The sequence shown here is derived from an EMBL/GenBank/DDBJ whole genome shotgun (WGS) entry which is preliminary data.</text>
</comment>
<dbReference type="InterPro" id="IPR050363">
    <property type="entry name" value="MIP/Aquaporin"/>
</dbReference>
<keyword evidence="4 8" id="KW-0812">Transmembrane</keyword>
<keyword evidence="5 8" id="KW-1133">Transmembrane helix</keyword>
<dbReference type="GO" id="GO:0015250">
    <property type="term" value="F:water channel activity"/>
    <property type="evidence" value="ECO:0007669"/>
    <property type="project" value="TreeGrafter"/>
</dbReference>
<reference evidence="9" key="1">
    <citation type="submission" date="2022-12" db="EMBL/GenBank/DDBJ databases">
        <authorList>
            <person name="Petersen C."/>
        </authorList>
    </citation>
    <scope>NUCLEOTIDE SEQUENCE</scope>
    <source>
        <strain evidence="9">IBT 21472</strain>
    </source>
</reference>